<dbReference type="CDD" id="cd07316">
    <property type="entry name" value="terB_like_DjlA"/>
    <property type="match status" value="1"/>
</dbReference>
<feature type="domain" description="J" evidence="1">
    <location>
        <begin position="164"/>
        <end position="228"/>
    </location>
</feature>
<dbReference type="RefSeq" id="WP_107991344.1">
    <property type="nucleotide sequence ID" value="NZ_QAYG01000009.1"/>
</dbReference>
<evidence type="ECO:0000313" key="2">
    <source>
        <dbReference type="EMBL" id="PTW58820.1"/>
    </source>
</evidence>
<dbReference type="InterPro" id="IPR001623">
    <property type="entry name" value="DnaJ_domain"/>
</dbReference>
<dbReference type="Pfam" id="PF00226">
    <property type="entry name" value="DnaJ"/>
    <property type="match status" value="1"/>
</dbReference>
<name>A0A2T5V512_9HYPH</name>
<dbReference type="InterPro" id="IPR036869">
    <property type="entry name" value="J_dom_sf"/>
</dbReference>
<comment type="caution">
    <text evidence="2">The sequence shown here is derived from an EMBL/GenBank/DDBJ whole genome shotgun (WGS) entry which is preliminary data.</text>
</comment>
<evidence type="ECO:0000313" key="3">
    <source>
        <dbReference type="Proteomes" id="UP000244081"/>
    </source>
</evidence>
<protein>
    <submittedName>
        <fullName evidence="2">DnaJ like chaperone protein</fullName>
    </submittedName>
</protein>
<reference evidence="2 3" key="1">
    <citation type="submission" date="2018-04" db="EMBL/GenBank/DDBJ databases">
        <title>Genomic Encyclopedia of Archaeal and Bacterial Type Strains, Phase II (KMG-II): from individual species to whole genera.</title>
        <authorList>
            <person name="Goeker M."/>
        </authorList>
    </citation>
    <scope>NUCLEOTIDE SEQUENCE [LARGE SCALE GENOMIC DNA]</scope>
    <source>
        <strain evidence="2 3">DSM 23382</strain>
    </source>
</reference>
<accession>A0A2T5V512</accession>
<dbReference type="SMART" id="SM00271">
    <property type="entry name" value="DnaJ"/>
    <property type="match status" value="1"/>
</dbReference>
<dbReference type="PRINTS" id="PR00625">
    <property type="entry name" value="JDOMAIN"/>
</dbReference>
<evidence type="ECO:0000259" key="1">
    <source>
        <dbReference type="PROSITE" id="PS50076"/>
    </source>
</evidence>
<dbReference type="SUPFAM" id="SSF158682">
    <property type="entry name" value="TerB-like"/>
    <property type="match status" value="1"/>
</dbReference>
<dbReference type="InterPro" id="IPR007791">
    <property type="entry name" value="DjlA_N"/>
</dbReference>
<sequence length="229" mass="25408">MSLWSTLAAVASAIQASGAQLFDRIANLVGGGEARNTFAFSAAMIALSAKMAKADGVVTSDEEIAFFSLFDIPPGEERNVARVFDLAKQDVAGFETYARRIASLFTEQPETLIDILDGLFHIAKADGYVHEAELAYLERVAEIFSIEERCFQQIRARHVIDGADPYKVLGIERSASDAEVKRQYRRQVTESHPDRLIARGVPEEFVRIANDRMAALNEAWRQVSLERGI</sequence>
<dbReference type="InterPro" id="IPR029024">
    <property type="entry name" value="TerB-like"/>
</dbReference>
<gene>
    <name evidence="2" type="ORF">C8N35_109125</name>
</gene>
<dbReference type="Pfam" id="PF05099">
    <property type="entry name" value="TerB"/>
    <property type="match status" value="1"/>
</dbReference>
<dbReference type="CDD" id="cd06257">
    <property type="entry name" value="DnaJ"/>
    <property type="match status" value="1"/>
</dbReference>
<dbReference type="EMBL" id="QAYG01000009">
    <property type="protein sequence ID" value="PTW58820.1"/>
    <property type="molecule type" value="Genomic_DNA"/>
</dbReference>
<dbReference type="SUPFAM" id="SSF46565">
    <property type="entry name" value="Chaperone J-domain"/>
    <property type="match status" value="1"/>
</dbReference>
<organism evidence="2 3">
    <name type="scientific">Breoghania corrubedonensis</name>
    <dbReference type="NCBI Taxonomy" id="665038"/>
    <lineage>
        <taxon>Bacteria</taxon>
        <taxon>Pseudomonadati</taxon>
        <taxon>Pseudomonadota</taxon>
        <taxon>Alphaproteobacteria</taxon>
        <taxon>Hyphomicrobiales</taxon>
        <taxon>Stappiaceae</taxon>
        <taxon>Breoghania</taxon>
    </lineage>
</organism>
<proteinExistence type="predicted"/>
<dbReference type="OrthoDB" id="9782583at2"/>
<dbReference type="AlphaFoldDB" id="A0A2T5V512"/>
<dbReference type="Gene3D" id="1.10.287.110">
    <property type="entry name" value="DnaJ domain"/>
    <property type="match status" value="1"/>
</dbReference>
<dbReference type="Proteomes" id="UP000244081">
    <property type="component" value="Unassembled WGS sequence"/>
</dbReference>
<dbReference type="Gene3D" id="1.10.3680.10">
    <property type="entry name" value="TerB-like"/>
    <property type="match status" value="1"/>
</dbReference>
<keyword evidence="3" id="KW-1185">Reference proteome</keyword>
<dbReference type="PROSITE" id="PS50076">
    <property type="entry name" value="DNAJ_2"/>
    <property type="match status" value="1"/>
</dbReference>